<feature type="compositionally biased region" description="Basic and acidic residues" evidence="6">
    <location>
        <begin position="56"/>
        <end position="66"/>
    </location>
</feature>
<dbReference type="InterPro" id="IPR044210">
    <property type="entry name" value="Tfc3-like"/>
</dbReference>
<keyword evidence="4" id="KW-0804">Transcription</keyword>
<dbReference type="InterPro" id="IPR046488">
    <property type="entry name" value="Sfc3/Tfc3_C"/>
</dbReference>
<feature type="region of interest" description="Disordered" evidence="6">
    <location>
        <begin position="1548"/>
        <end position="1570"/>
    </location>
</feature>
<evidence type="ECO:0000256" key="1">
    <source>
        <dbReference type="ARBA" id="ARBA00004123"/>
    </source>
</evidence>
<evidence type="ECO:0000256" key="6">
    <source>
        <dbReference type="SAM" id="MobiDB-lite"/>
    </source>
</evidence>
<evidence type="ECO:0000259" key="7">
    <source>
        <dbReference type="Pfam" id="PF04182"/>
    </source>
</evidence>
<evidence type="ECO:0000256" key="5">
    <source>
        <dbReference type="ARBA" id="ARBA00023242"/>
    </source>
</evidence>
<evidence type="ECO:0008006" key="11">
    <source>
        <dbReference type="Google" id="ProtNLM"/>
    </source>
</evidence>
<name>A0A8H3YHX6_9TREE</name>
<evidence type="ECO:0000313" key="9">
    <source>
        <dbReference type="EMBL" id="GHJ88031.1"/>
    </source>
</evidence>
<keyword evidence="10" id="KW-1185">Reference proteome</keyword>
<feature type="compositionally biased region" description="Low complexity" evidence="6">
    <location>
        <begin position="39"/>
        <end position="54"/>
    </location>
</feature>
<comment type="subcellular location">
    <subcellularLocation>
        <location evidence="1">Nucleus</location>
    </subcellularLocation>
</comment>
<dbReference type="Proteomes" id="UP000620104">
    <property type="component" value="Unassembled WGS sequence"/>
</dbReference>
<dbReference type="Gene3D" id="1.10.10.10">
    <property type="entry name" value="Winged helix-like DNA-binding domain superfamily/Winged helix DNA-binding domain"/>
    <property type="match status" value="1"/>
</dbReference>
<feature type="compositionally biased region" description="Low complexity" evidence="6">
    <location>
        <begin position="847"/>
        <end position="866"/>
    </location>
</feature>
<feature type="compositionally biased region" description="Basic residues" evidence="6">
    <location>
        <begin position="975"/>
        <end position="985"/>
    </location>
</feature>
<sequence length="2146" mass="239867">MLDDVVRYVLDEVAMDGSIGTSPSRFIALFSRPTCPLNLANSSSSTTSSDPSASRPAEHVTQEQEQEREHYAAYVWRMVVDLEAMSVGLIGKSVVEEEQGDPDPEATGMILDPALMNGSAAVAKTGGSLEADKHDLMVLKEKYGDKVVIRANEAEVMNALTGSYIRPSRLSQIVYSALQFIARGKEFGMSVLDIAKKTGQKPSTVFYLVKTLTDMGIVAKIKDTESNKTNIAVHRRYLDENFQYQLRMEHMHYHAEVNNQDVKPDLGQLEAEDNIPIDPSTGLPQFPPFGLESLGSRAFIKYRLVKLLRSDLWHHLIENRLLLKFMGFQPAYTLQTRRQFQRHVQAFKREGLIDEVLVPDENIPDRPHRCLRLAEFRPRENEQEHFEGTMPNMVASAIDPALIDLEELEDEDLLEEEAFDEPASAKDLTYDYSYTIDHAVLQTVKRSGTQGLTIRQIMRSLNHLDHKTVDVIVARYERLEHHPSHLNDFLFKVTQEVHRREKRLRVFTLENFRQRCLEDGIQLDDEIATHPNIGRYADLSEYRFTRTQAEAKAALDREWIAVPRVCDKVLKEHKKFTRPPPGQPRIPKTHKKAMAAGAGGDLEHAEPQVLGRPRKFIKTIGLDGKLVKRTKNNVIPVHPELPAMLLYNSKTKVFFPVPEEWDGVGPVRKPVDWDTAEEPTCPIIPSTGLPALPGLQKQVKRKKATAAAKENKKNTKKHDREDDSGDTAAPPKKKGRPRKTDEAATAKKAETAPTPADASEPEAELEQQDVEIVEIVTEPAKDKGKKNAKPVAAAPVEIRPATKRRGAAKKKVIIEEPVVLSDTEDARDAGTNDATEAPATLDSDCLPGATGMTQQPGTAAAAPTDAMDVDDPIEPVQPTSDNAPLDINPPPLDLNNAPSLGHAPVDSNASPRNPDASTGFALDPSLSTPTGQAAAAAPTLDADADAGLPARKRLRKSVASSPPDLVSVLEPESKRAKHSKLHRPRGSLQNPYRKREILEFIHSEGGVTLGGGFLAANMWEWIRANNKTETSQFKNAPDKVTIDRLLDSLEAEKELVKIKVDLNMHWGGNNSFPVVTLPNTSKTLIRDFINEAKQSRQRATPLPPKSRQPGFTRTGGELKVSNRKPIRLTGEATVPLLTPVSTLESLPADEVREMFHQDWRLLAQSYGYIAGSWRRAKCLHLELLRVMETHGEILRNGDRVMQIDFLRRETSLQNICKILPITVTDDALYETLKDPEESSKPLRECTVAVQSLIGVRRKTMRFKLARLLIALALLGILESGNLMVDENRRPVSFQPASPYTSSYIRVASKVPVYNYSGEVTSPTTPPLKLFKVSSAQDVEELWYAIWFLSLTKGDVNVAAVKRFKDSASVEGLAPAAISTTLRRKLSTRANWQSEYSLQKAQRRYLEYVYQTEPGAAESDPKRHEELAYRIFAPVGTVHEYLAHLATRHGEKSTDVRIHQPSTRVPTAAVREAIAEKVRQRNEKLESEWAQQVLQCLAEVNQQATQDLMTFLEPLHKQYLRNPRKHGPQHTMNAITSYLARLENTSGGTVVRRPRGNFAPHRPVPDYVPRRSRTKWTPQMDEMARDAFIILQARKESLGLQNTGHYEALGQLFTAVDSFKVRSRILKWRRSHPANDAYLQRMKSAWQQVCVEHASEIPDPHPESFENFDLLAHIAIFRKYVKRDQRVSSFYVDFEKKAEVPALPDSVEALLEAFTIEDKHKPMRVLDDVWSYHGDEKRDKALMAVSTVHPRLAEEPSASTESASKEAGLIESVIKLIVANPLDTFDEAKADRLLTPLNRTAVESHVKSMLQAGILTAYDKSNPNRAPGRAYLFQDSYYRTLNLPISQELQQDAEELLPTVPEDEFVPWPIIAKEGEFASLLSLISEDMVDMQIEPDGALDILDTKGFRRARIIDDDCIEVGVNLKLNERGMGAVDGGGRVGRSLVWPAGTSVKLAEGEAEGKGKAKGKGKAREKVVLASALISAVENAGKDGLSVKELKDYFNESDSVIILALERALDHGKLFLSGYARPVVVHPKYRAEWQLSEDLPQPKQWIDIEGRVVGVALQRCRRAVYGLLVQKPGINEHDLRAALSVTFNRQETNDLLQQLLDEGRISRVVSDGVVVSGRYVDLFDGAYEPLISWFPGTLW</sequence>
<dbReference type="PANTHER" id="PTHR15180">
    <property type="entry name" value="GENERAL TRANSCRIPTION FACTOR 3C POLYPEPTIDE 1"/>
    <property type="match status" value="1"/>
</dbReference>
<feature type="compositionally biased region" description="Low complexity" evidence="6">
    <location>
        <begin position="928"/>
        <end position="949"/>
    </location>
</feature>
<dbReference type="InterPro" id="IPR036388">
    <property type="entry name" value="WH-like_DNA-bd_sf"/>
</dbReference>
<feature type="region of interest" description="Disordered" evidence="6">
    <location>
        <begin position="1093"/>
        <end position="1119"/>
    </location>
</feature>
<feature type="domain" description="Transcription factor tau subunit sfc3/Tfc3 C-terminal" evidence="8">
    <location>
        <begin position="1569"/>
        <end position="1894"/>
    </location>
</feature>
<protein>
    <recommendedName>
        <fullName evidence="11">B-block binding subunit of TFIIIC domain-containing protein</fullName>
    </recommendedName>
</protein>
<feature type="region of interest" description="Disordered" evidence="6">
    <location>
        <begin position="822"/>
        <end position="988"/>
    </location>
</feature>
<dbReference type="InterPro" id="IPR007309">
    <property type="entry name" value="TFIIIC_Bblock-bd"/>
</dbReference>
<keyword evidence="3" id="KW-0238">DNA-binding</keyword>
<dbReference type="GO" id="GO:0006384">
    <property type="term" value="P:transcription initiation at RNA polymerase III promoter"/>
    <property type="evidence" value="ECO:0007669"/>
    <property type="project" value="InterPro"/>
</dbReference>
<dbReference type="Pfam" id="PF04182">
    <property type="entry name" value="B-block_TFIIIC"/>
    <property type="match status" value="1"/>
</dbReference>
<accession>A0A8H3YHX6</accession>
<evidence type="ECO:0000256" key="4">
    <source>
        <dbReference type="ARBA" id="ARBA00023163"/>
    </source>
</evidence>
<evidence type="ECO:0000256" key="3">
    <source>
        <dbReference type="ARBA" id="ARBA00023125"/>
    </source>
</evidence>
<dbReference type="GO" id="GO:0005634">
    <property type="term" value="C:nucleus"/>
    <property type="evidence" value="ECO:0007669"/>
    <property type="project" value="UniProtKB-SubCell"/>
</dbReference>
<dbReference type="PANTHER" id="PTHR15180:SF1">
    <property type="entry name" value="GENERAL TRANSCRIPTION FACTOR 3C POLYPEPTIDE 1"/>
    <property type="match status" value="1"/>
</dbReference>
<keyword evidence="5" id="KW-0539">Nucleus</keyword>
<dbReference type="OrthoDB" id="68020at2759"/>
<dbReference type="SUPFAM" id="SSF46785">
    <property type="entry name" value="Winged helix' DNA-binding domain"/>
    <property type="match status" value="1"/>
</dbReference>
<dbReference type="GO" id="GO:0000127">
    <property type="term" value="C:transcription factor TFIIIC complex"/>
    <property type="evidence" value="ECO:0007669"/>
    <property type="project" value="InterPro"/>
</dbReference>
<dbReference type="Pfam" id="PF20222">
    <property type="entry name" value="DUF6581"/>
    <property type="match status" value="1"/>
</dbReference>
<dbReference type="InterPro" id="IPR036390">
    <property type="entry name" value="WH_DNA-bd_sf"/>
</dbReference>
<feature type="domain" description="B-block binding subunit of TFIIIC" evidence="7">
    <location>
        <begin position="172"/>
        <end position="239"/>
    </location>
</feature>
<dbReference type="EMBL" id="BLZA01000028">
    <property type="protein sequence ID" value="GHJ88031.1"/>
    <property type="molecule type" value="Genomic_DNA"/>
</dbReference>
<dbReference type="GO" id="GO:0003677">
    <property type="term" value="F:DNA binding"/>
    <property type="evidence" value="ECO:0007669"/>
    <property type="project" value="UniProtKB-KW"/>
</dbReference>
<keyword evidence="2" id="KW-0597">Phosphoprotein</keyword>
<feature type="compositionally biased region" description="Basic and acidic residues" evidence="6">
    <location>
        <begin position="738"/>
        <end position="750"/>
    </location>
</feature>
<feature type="compositionally biased region" description="Basic and acidic residues" evidence="6">
    <location>
        <begin position="709"/>
        <end position="721"/>
    </location>
</feature>
<feature type="region of interest" description="Disordered" evidence="6">
    <location>
        <begin position="39"/>
        <end position="66"/>
    </location>
</feature>
<proteinExistence type="predicted"/>
<feature type="compositionally biased region" description="Acidic residues" evidence="6">
    <location>
        <begin position="759"/>
        <end position="772"/>
    </location>
</feature>
<feature type="region of interest" description="Disordered" evidence="6">
    <location>
        <begin position="681"/>
        <end position="791"/>
    </location>
</feature>
<evidence type="ECO:0000256" key="2">
    <source>
        <dbReference type="ARBA" id="ARBA00022553"/>
    </source>
</evidence>
<evidence type="ECO:0000313" key="10">
    <source>
        <dbReference type="Proteomes" id="UP000620104"/>
    </source>
</evidence>
<gene>
    <name evidence="9" type="ORF">NliqN6_4433</name>
</gene>
<organism evidence="9 10">
    <name type="scientific">Naganishia liquefaciens</name>
    <dbReference type="NCBI Taxonomy" id="104408"/>
    <lineage>
        <taxon>Eukaryota</taxon>
        <taxon>Fungi</taxon>
        <taxon>Dikarya</taxon>
        <taxon>Basidiomycota</taxon>
        <taxon>Agaricomycotina</taxon>
        <taxon>Tremellomycetes</taxon>
        <taxon>Filobasidiales</taxon>
        <taxon>Filobasidiaceae</taxon>
        <taxon>Naganishia</taxon>
    </lineage>
</organism>
<dbReference type="GO" id="GO:0042791">
    <property type="term" value="P:5S class rRNA transcription by RNA polymerase III"/>
    <property type="evidence" value="ECO:0007669"/>
    <property type="project" value="TreeGrafter"/>
</dbReference>
<reference evidence="9" key="1">
    <citation type="submission" date="2020-07" db="EMBL/GenBank/DDBJ databases">
        <title>Draft Genome Sequence of a Deep-Sea Yeast, Naganishia (Cryptococcus) liquefaciens strain N6.</title>
        <authorList>
            <person name="Han Y.W."/>
            <person name="Kajitani R."/>
            <person name="Morimoto H."/>
            <person name="Parhat M."/>
            <person name="Tsubouchi H."/>
            <person name="Bakenova O."/>
            <person name="Ogata M."/>
            <person name="Argunhan B."/>
            <person name="Aoki R."/>
            <person name="Kajiwara S."/>
            <person name="Itoh T."/>
            <person name="Iwasaki H."/>
        </authorList>
    </citation>
    <scope>NUCLEOTIDE SEQUENCE</scope>
    <source>
        <strain evidence="9">N6</strain>
    </source>
</reference>
<evidence type="ECO:0000259" key="8">
    <source>
        <dbReference type="Pfam" id="PF20222"/>
    </source>
</evidence>
<comment type="caution">
    <text evidence="9">The sequence shown here is derived from an EMBL/GenBank/DDBJ whole genome shotgun (WGS) entry which is preliminary data.</text>
</comment>